<comment type="caution">
    <text evidence="1">The sequence shown here is derived from an EMBL/GenBank/DDBJ whole genome shotgun (WGS) entry which is preliminary data.</text>
</comment>
<protein>
    <submittedName>
        <fullName evidence="1">Uncharacterized protein</fullName>
    </submittedName>
</protein>
<dbReference type="AlphaFoldDB" id="A0A8K0WIC7"/>
<dbReference type="EMBL" id="JAGPNK010000043">
    <property type="protein sequence ID" value="KAH7302991.1"/>
    <property type="molecule type" value="Genomic_DNA"/>
</dbReference>
<gene>
    <name evidence="1" type="ORF">B0I35DRAFT_517573</name>
</gene>
<sequence>MDMDRERDAEIFRCILAYRAEIDTAAEPFQESLASLIQLHEDANEADLSRLTRLSKVLKILPKSLSEIHTEDILSMKQLAIEAIIAMDGVLGLGSTALNPSQSLAENLKHFTALWRRVRVGLPQGYDLKGHTYFSSSDVQDSEGKGWDIVFVEPEEYKRLKKDLTRYSNQAPYTFYAALPDRIVDLETYRPQLFPGGEIVFIGMSQEMMTLILNVDEDRKSYRN</sequence>
<name>A0A8K0WIC7_9HYPO</name>
<organism evidence="1 2">
    <name type="scientific">Stachybotrys elegans</name>
    <dbReference type="NCBI Taxonomy" id="80388"/>
    <lineage>
        <taxon>Eukaryota</taxon>
        <taxon>Fungi</taxon>
        <taxon>Dikarya</taxon>
        <taxon>Ascomycota</taxon>
        <taxon>Pezizomycotina</taxon>
        <taxon>Sordariomycetes</taxon>
        <taxon>Hypocreomycetidae</taxon>
        <taxon>Hypocreales</taxon>
        <taxon>Stachybotryaceae</taxon>
        <taxon>Stachybotrys</taxon>
    </lineage>
</organism>
<proteinExistence type="predicted"/>
<dbReference type="Proteomes" id="UP000813444">
    <property type="component" value="Unassembled WGS sequence"/>
</dbReference>
<evidence type="ECO:0000313" key="1">
    <source>
        <dbReference type="EMBL" id="KAH7302991.1"/>
    </source>
</evidence>
<evidence type="ECO:0000313" key="2">
    <source>
        <dbReference type="Proteomes" id="UP000813444"/>
    </source>
</evidence>
<keyword evidence="2" id="KW-1185">Reference proteome</keyword>
<reference evidence="1" key="1">
    <citation type="journal article" date="2021" name="Nat. Commun.">
        <title>Genetic determinants of endophytism in the Arabidopsis root mycobiome.</title>
        <authorList>
            <person name="Mesny F."/>
            <person name="Miyauchi S."/>
            <person name="Thiergart T."/>
            <person name="Pickel B."/>
            <person name="Atanasova L."/>
            <person name="Karlsson M."/>
            <person name="Huettel B."/>
            <person name="Barry K.W."/>
            <person name="Haridas S."/>
            <person name="Chen C."/>
            <person name="Bauer D."/>
            <person name="Andreopoulos W."/>
            <person name="Pangilinan J."/>
            <person name="LaButti K."/>
            <person name="Riley R."/>
            <person name="Lipzen A."/>
            <person name="Clum A."/>
            <person name="Drula E."/>
            <person name="Henrissat B."/>
            <person name="Kohler A."/>
            <person name="Grigoriev I.V."/>
            <person name="Martin F.M."/>
            <person name="Hacquard S."/>
        </authorList>
    </citation>
    <scope>NUCLEOTIDE SEQUENCE</scope>
    <source>
        <strain evidence="1">MPI-CAGE-CH-0235</strain>
    </source>
</reference>
<accession>A0A8K0WIC7</accession>